<feature type="region of interest" description="Disordered" evidence="7">
    <location>
        <begin position="536"/>
        <end position="556"/>
    </location>
</feature>
<dbReference type="Pfam" id="PF07714">
    <property type="entry name" value="PK_Tyr_Ser-Thr"/>
    <property type="match status" value="1"/>
</dbReference>
<feature type="binding site" evidence="6">
    <location>
        <position position="1049"/>
    </location>
    <ligand>
        <name>ATP</name>
        <dbReference type="ChEBI" id="CHEBI:30616"/>
    </ligand>
</feature>
<sequence>MSNRGVGGVGVASGPASAGDPSSPSGRAWGGEDEAAAAGSGKVKLMCSFGGRIAPRPGDGALRYVGGQTRLISLPRTASFGELLRKVEAVDESISSASASAGAGGVLVRYQLPGEDLDALISVSGPEDYDNMMEEYEKLAAAAPDGSAKLRVFLFPASGADAAGGGSGSGSGSHHLATAAAAAPVDESGQRYIDAINCVSAEAVAAAMRRRDSAASAGSSAHNSEASEYSGLVEGMSPRAGPPPPSVVAAEYSYSGGAHYHGGFPDSVGLSAVTMSAPAMGIPAQNPVLVRTEPATMQSHQVAASYAASHQQPQVTTYVQQQQQPQVTTYVQQQQQQPQVASYPQQMPQSYIEPQQVHYINAQQFGVHGVPQSVNFVPVQMTQFMPSNPVTSSMANATAQQVGMFRPVSASAEPVQENVHFTRPAQAPVDQSYRVLQPPLSQLPSLHSVHLQTSDTQRYGVQPVMTSTMSTPVVTSSGTIPVVVSSATVPSVRYDDCTLCQKVLPHAHSDNIIQERGNPRALSNPEAAPMFYSLHQDSASNKSSPSASSGTPANYMAEPRAGNTVGMGQFESTLPSRMPAVQATASPDAGVPVQPTMVALPVSSAPAPNGAFVVHPLQTAAEDPARYQQQPYSYSMQPPQVPVNGPQVIDAGAYKNSNHPAAEPLREYARDLPHDYTRAIDARMQGVHLGPIAPPETSLHGAIDYAKVEKPPVNVDSTAIYKSQAGGYHMGITNAFTAPALTQEDNIARHSEQPPSAFDAGAQSVHPDIIQHPLNVPVQNNLRGVPIEPPVSNEKLPVRPPYSGVQVLSGQPPQHPKEMLGHLVSAAPNGSNKFPVQATAGIDRVEATREPAYTDSLFSNQDPWKAVGNASLVPPRPSKLAKEPVASGDQYMDGHVPDINANAAILLEEGNLPHIRDPGFKDIHTVKVNKGFGEENIKRQLQAVAEGVAASVLQSPFPEKPAALSGDHIDSHGAVAGAKVQDEGNNQSDKTSQGVQVLDDIDNLQIIKNSDLEELRELGSGTFGTVYHGKWRGSDVAIKRINDRCFAGKASEQERMRTDFWNEAVKLASLHHPNVVAFYGVVLDGPGGSVATVTEYMANGSLRQALQRHENRIFDRRRRLLIAMDVAFGMEYLHGKNIVHFDLKSDNLLVNLRDPQRPICKVGDLGLSKVKCQTLISGGVRGTLPWMAPELLNGSSSLVSEKVDVFSFGIVMWELLTGEEPYAELHYGAIIGGIVNNTLRPVVPESCDPQWRALMEQCWAAEPSERPSFTEIGKSLRAMAATPAKAQPQK</sequence>
<organism evidence="9 10">
    <name type="scientific">Urochloa decumbens</name>
    <dbReference type="NCBI Taxonomy" id="240449"/>
    <lineage>
        <taxon>Eukaryota</taxon>
        <taxon>Viridiplantae</taxon>
        <taxon>Streptophyta</taxon>
        <taxon>Embryophyta</taxon>
        <taxon>Tracheophyta</taxon>
        <taxon>Spermatophyta</taxon>
        <taxon>Magnoliopsida</taxon>
        <taxon>Liliopsida</taxon>
        <taxon>Poales</taxon>
        <taxon>Poaceae</taxon>
        <taxon>PACMAD clade</taxon>
        <taxon>Panicoideae</taxon>
        <taxon>Panicodae</taxon>
        <taxon>Paniceae</taxon>
        <taxon>Melinidinae</taxon>
        <taxon>Urochloa</taxon>
    </lineage>
</organism>
<dbReference type="GO" id="GO:0005524">
    <property type="term" value="F:ATP binding"/>
    <property type="evidence" value="ECO:0007669"/>
    <property type="project" value="UniProtKB-UniRule"/>
</dbReference>
<keyword evidence="3 6" id="KW-0547">Nucleotide-binding</keyword>
<dbReference type="CDD" id="cd13999">
    <property type="entry name" value="STKc_MAP3K-like"/>
    <property type="match status" value="1"/>
</dbReference>
<dbReference type="PROSITE" id="PS50011">
    <property type="entry name" value="PROTEIN_KINASE_DOM"/>
    <property type="match status" value="1"/>
</dbReference>
<evidence type="ECO:0000256" key="4">
    <source>
        <dbReference type="ARBA" id="ARBA00022777"/>
    </source>
</evidence>
<dbReference type="Pfam" id="PF00564">
    <property type="entry name" value="PB1"/>
    <property type="match status" value="1"/>
</dbReference>
<evidence type="ECO:0000313" key="9">
    <source>
        <dbReference type="EMBL" id="CAL5046400.1"/>
    </source>
</evidence>
<dbReference type="InterPro" id="IPR001245">
    <property type="entry name" value="Ser-Thr/Tyr_kinase_cat_dom"/>
</dbReference>
<feature type="domain" description="Protein kinase" evidence="8">
    <location>
        <begin position="1012"/>
        <end position="1279"/>
    </location>
</feature>
<dbReference type="Proteomes" id="UP001497457">
    <property type="component" value="Chromosome 35b"/>
</dbReference>
<feature type="region of interest" description="Disordered" evidence="7">
    <location>
        <begin position="1"/>
        <end position="34"/>
    </location>
</feature>
<dbReference type="InterPro" id="IPR000270">
    <property type="entry name" value="PB1_dom"/>
</dbReference>
<feature type="compositionally biased region" description="Gly residues" evidence="7">
    <location>
        <begin position="1"/>
        <end position="11"/>
    </location>
</feature>
<dbReference type="EMBL" id="OZ075145">
    <property type="protein sequence ID" value="CAL5046400.1"/>
    <property type="molecule type" value="Genomic_DNA"/>
</dbReference>
<dbReference type="SMART" id="SM00220">
    <property type="entry name" value="S_TKc"/>
    <property type="match status" value="1"/>
</dbReference>
<feature type="compositionally biased region" description="Low complexity" evidence="7">
    <location>
        <begin position="538"/>
        <end position="549"/>
    </location>
</feature>
<dbReference type="PRINTS" id="PR00109">
    <property type="entry name" value="TYRKINASE"/>
</dbReference>
<dbReference type="PROSITE" id="PS00107">
    <property type="entry name" value="PROTEIN_KINASE_ATP"/>
    <property type="match status" value="1"/>
</dbReference>
<dbReference type="FunFam" id="1.10.510.10:FF:000142">
    <property type="entry name" value="Octicosapeptide/phox/Bem1p domain kinase superfamily protein"/>
    <property type="match status" value="1"/>
</dbReference>
<dbReference type="InterPro" id="IPR011009">
    <property type="entry name" value="Kinase-like_dom_sf"/>
</dbReference>
<dbReference type="SMART" id="SM00666">
    <property type="entry name" value="PB1"/>
    <property type="match status" value="1"/>
</dbReference>
<accession>A0ABC9DWB2</accession>
<dbReference type="PANTHER" id="PTHR23257:SF908">
    <property type="entry name" value="OS06G0181200 PROTEIN"/>
    <property type="match status" value="1"/>
</dbReference>
<gene>
    <name evidence="9" type="ORF">URODEC1_LOCUS89304</name>
</gene>
<dbReference type="InterPro" id="IPR017441">
    <property type="entry name" value="Protein_kinase_ATP_BS"/>
</dbReference>
<keyword evidence="4" id="KW-0418">Kinase</keyword>
<dbReference type="InterPro" id="IPR000719">
    <property type="entry name" value="Prot_kinase_dom"/>
</dbReference>
<dbReference type="PROSITE" id="PS00108">
    <property type="entry name" value="PROTEIN_KINASE_ST"/>
    <property type="match status" value="1"/>
</dbReference>
<keyword evidence="5 6" id="KW-0067">ATP-binding</keyword>
<evidence type="ECO:0000256" key="3">
    <source>
        <dbReference type="ARBA" id="ARBA00022741"/>
    </source>
</evidence>
<keyword evidence="1" id="KW-0723">Serine/threonine-protein kinase</keyword>
<dbReference type="SUPFAM" id="SSF54277">
    <property type="entry name" value="CAD &amp; PB1 domains"/>
    <property type="match status" value="1"/>
</dbReference>
<feature type="compositionally biased region" description="Low complexity" evidence="7">
    <location>
        <begin position="12"/>
        <end position="27"/>
    </location>
</feature>
<dbReference type="InterPro" id="IPR050167">
    <property type="entry name" value="Ser_Thr_protein_kinase"/>
</dbReference>
<reference evidence="9" key="1">
    <citation type="submission" date="2024-10" db="EMBL/GenBank/DDBJ databases">
        <authorList>
            <person name="Ryan C."/>
        </authorList>
    </citation>
    <scope>NUCLEOTIDE SEQUENCE [LARGE SCALE GENOMIC DNA]</scope>
</reference>
<feature type="region of interest" description="Disordered" evidence="7">
    <location>
        <begin position="215"/>
        <end position="244"/>
    </location>
</feature>
<feature type="compositionally biased region" description="Low complexity" evidence="7">
    <location>
        <begin position="215"/>
        <end position="227"/>
    </location>
</feature>
<dbReference type="Gene3D" id="3.30.200.20">
    <property type="entry name" value="Phosphorylase Kinase, domain 1"/>
    <property type="match status" value="1"/>
</dbReference>
<evidence type="ECO:0000259" key="8">
    <source>
        <dbReference type="PROSITE" id="PS50011"/>
    </source>
</evidence>
<dbReference type="InterPro" id="IPR008271">
    <property type="entry name" value="Ser/Thr_kinase_AS"/>
</dbReference>
<protein>
    <recommendedName>
        <fullName evidence="8">Protein kinase domain-containing protein</fullName>
    </recommendedName>
</protein>
<proteinExistence type="predicted"/>
<evidence type="ECO:0000256" key="6">
    <source>
        <dbReference type="PROSITE-ProRule" id="PRU10141"/>
    </source>
</evidence>
<dbReference type="SUPFAM" id="SSF56112">
    <property type="entry name" value="Protein kinase-like (PK-like)"/>
    <property type="match status" value="1"/>
</dbReference>
<dbReference type="PANTHER" id="PTHR23257">
    <property type="entry name" value="SERINE-THREONINE PROTEIN KINASE"/>
    <property type="match status" value="1"/>
</dbReference>
<evidence type="ECO:0000256" key="5">
    <source>
        <dbReference type="ARBA" id="ARBA00022840"/>
    </source>
</evidence>
<evidence type="ECO:0000313" key="10">
    <source>
        <dbReference type="Proteomes" id="UP001497457"/>
    </source>
</evidence>
<evidence type="ECO:0000256" key="7">
    <source>
        <dbReference type="SAM" id="MobiDB-lite"/>
    </source>
</evidence>
<dbReference type="FunFam" id="3.30.200.20:FF:000081">
    <property type="entry name" value="Octicosapeptide/phox/Bem1p domain kinase superfamily protein"/>
    <property type="match status" value="1"/>
</dbReference>
<evidence type="ECO:0000256" key="1">
    <source>
        <dbReference type="ARBA" id="ARBA00022527"/>
    </source>
</evidence>
<dbReference type="GO" id="GO:0004674">
    <property type="term" value="F:protein serine/threonine kinase activity"/>
    <property type="evidence" value="ECO:0007669"/>
    <property type="project" value="UniProtKB-KW"/>
</dbReference>
<keyword evidence="10" id="KW-1185">Reference proteome</keyword>
<name>A0ABC9DWB2_9POAL</name>
<dbReference type="CDD" id="cd06410">
    <property type="entry name" value="PB1_UP2"/>
    <property type="match status" value="1"/>
</dbReference>
<keyword evidence="2" id="KW-0808">Transferase</keyword>
<evidence type="ECO:0000256" key="2">
    <source>
        <dbReference type="ARBA" id="ARBA00022679"/>
    </source>
</evidence>
<dbReference type="Gene3D" id="1.10.510.10">
    <property type="entry name" value="Transferase(Phosphotransferase) domain 1"/>
    <property type="match status" value="1"/>
</dbReference>